<dbReference type="InterPro" id="IPR004147">
    <property type="entry name" value="ABC1_dom"/>
</dbReference>
<evidence type="ECO:0000313" key="3">
    <source>
        <dbReference type="Proteomes" id="UP001189429"/>
    </source>
</evidence>
<feature type="domain" description="ABC1 atypical kinase-like" evidence="1">
    <location>
        <begin position="456"/>
        <end position="533"/>
    </location>
</feature>
<dbReference type="PANTHER" id="PTHR43173">
    <property type="entry name" value="ABC1 FAMILY PROTEIN"/>
    <property type="match status" value="1"/>
</dbReference>
<dbReference type="InterPro" id="IPR051130">
    <property type="entry name" value="Mito_struct-func_regulator"/>
</dbReference>
<dbReference type="EMBL" id="CAUYUJ010014636">
    <property type="protein sequence ID" value="CAK0844132.1"/>
    <property type="molecule type" value="Genomic_DNA"/>
</dbReference>
<dbReference type="PANTHER" id="PTHR43173:SF34">
    <property type="entry name" value="ABC1 ATYPICAL KINASE-LIKE DOMAIN-CONTAINING PROTEIN"/>
    <property type="match status" value="1"/>
</dbReference>
<dbReference type="InterPro" id="IPR011009">
    <property type="entry name" value="Kinase-like_dom_sf"/>
</dbReference>
<feature type="domain" description="ABC1 atypical kinase-like" evidence="1">
    <location>
        <begin position="182"/>
        <end position="335"/>
    </location>
</feature>
<evidence type="ECO:0000259" key="1">
    <source>
        <dbReference type="Pfam" id="PF03109"/>
    </source>
</evidence>
<evidence type="ECO:0000313" key="2">
    <source>
        <dbReference type="EMBL" id="CAK0844132.1"/>
    </source>
</evidence>
<proteinExistence type="predicted"/>
<name>A0ABN9TED2_9DINO</name>
<protein>
    <recommendedName>
        <fullName evidence="1">ABC1 atypical kinase-like domain-containing protein</fullName>
    </recommendedName>
</protein>
<comment type="caution">
    <text evidence="2">The sequence shown here is derived from an EMBL/GenBank/DDBJ whole genome shotgun (WGS) entry which is preliminary data.</text>
</comment>
<dbReference type="Proteomes" id="UP001189429">
    <property type="component" value="Unassembled WGS sequence"/>
</dbReference>
<gene>
    <name evidence="2" type="ORF">PCOR1329_LOCUS38296</name>
</gene>
<accession>A0ABN9TED2</accession>
<organism evidence="2 3">
    <name type="scientific">Prorocentrum cordatum</name>
    <dbReference type="NCBI Taxonomy" id="2364126"/>
    <lineage>
        <taxon>Eukaryota</taxon>
        <taxon>Sar</taxon>
        <taxon>Alveolata</taxon>
        <taxon>Dinophyceae</taxon>
        <taxon>Prorocentrales</taxon>
        <taxon>Prorocentraceae</taxon>
        <taxon>Prorocentrum</taxon>
    </lineage>
</organism>
<dbReference type="SUPFAM" id="SSF56112">
    <property type="entry name" value="Protein kinase-like (PK-like)"/>
    <property type="match status" value="2"/>
</dbReference>
<dbReference type="Pfam" id="PF03109">
    <property type="entry name" value="ABC1"/>
    <property type="match status" value="2"/>
</dbReference>
<keyword evidence="3" id="KW-1185">Reference proteome</keyword>
<sequence length="685" mass="76990">MALAPVRVWECAEYAVLLAAPSACAAALHLWRQLELPHSDGPVGQRIVCALKWTVFVSMSLVAALFHRGDVVVRAALVVYVPSTLTFWVLVCRNSGLQRFGRIWWLFVPLIFEYKALWWWTQHVALSEEQKWRALGRLNAKYAPRVFWLLVDLGGVFVKIGQLLSLLPAGVLPEAYMKELKKLQNTVPPRPGDEVRELVEDELGCSIESIFSRFDDKPIGAASIGQVHRARLRKDGREVVVKVQYPEVSQTIEPDFNNCERIVWFLDKTRCEEVREAKKYYINELDFLLEAATLQRVRTNLAGAFPAVRVPEPVMELCKPKVLVMTFLSGSSLLDGVMRMAEAIAKVRGKTVDELIAEFAQGATAEVPDPDLALQPAVQPKGRRRFRDRVKRLLGVTSFREAFRHRVGVPDTTKVKLLNYCLTARCRAGNVGKVLFNHSIGRLGASPLQYKQAMPSFDPTELSATLWRVLGHQLFVDGLFSTDPHPGNILIGRKGDVGLIDFGQVCELSLRTRLRFARLVLALHSEDIRATAQCHAELGYRTKGMLERPGEINEELLALAARLKFGDTNGIKAQCFYRYRELTLEDPCVVEREDEGLGRVERMINIIRGTSLILGVWKGHCPTTLWLDIARDLLQRHADHPDVIGRPVELQRGSLDEVFYDAEDPLDLDLEAPTGLFSGDCSATI</sequence>
<reference evidence="2" key="1">
    <citation type="submission" date="2023-10" db="EMBL/GenBank/DDBJ databases">
        <authorList>
            <person name="Chen Y."/>
            <person name="Shah S."/>
            <person name="Dougan E. K."/>
            <person name="Thang M."/>
            <person name="Chan C."/>
        </authorList>
    </citation>
    <scope>NUCLEOTIDE SEQUENCE [LARGE SCALE GENOMIC DNA]</scope>
</reference>
<dbReference type="CDD" id="cd05121">
    <property type="entry name" value="ABC1_ADCK3-like"/>
    <property type="match status" value="1"/>
</dbReference>